<name>A0ABX8SJI1_9ACTN</name>
<feature type="domain" description="EamA" evidence="8">
    <location>
        <begin position="143"/>
        <end position="273"/>
    </location>
</feature>
<feature type="transmembrane region" description="Helical" evidence="7">
    <location>
        <begin position="32"/>
        <end position="52"/>
    </location>
</feature>
<reference evidence="9 10" key="1">
    <citation type="submission" date="2021-07" db="EMBL/GenBank/DDBJ databases">
        <title>complete genome sequencing of Tessaracoccus sp.J1M15.</title>
        <authorList>
            <person name="Bae J.-W."/>
            <person name="Kim D.-y."/>
        </authorList>
    </citation>
    <scope>NUCLEOTIDE SEQUENCE [LARGE SCALE GENOMIC DNA]</scope>
    <source>
        <strain evidence="9 10">J1M15</strain>
    </source>
</reference>
<gene>
    <name evidence="9" type="ORF">KDB89_12770</name>
</gene>
<evidence type="ECO:0000313" key="9">
    <source>
        <dbReference type="EMBL" id="QXT62595.1"/>
    </source>
</evidence>
<evidence type="ECO:0000256" key="4">
    <source>
        <dbReference type="ARBA" id="ARBA00022692"/>
    </source>
</evidence>
<feature type="transmembrane region" description="Helical" evidence="7">
    <location>
        <begin position="233"/>
        <end position="251"/>
    </location>
</feature>
<feature type="transmembrane region" description="Helical" evidence="7">
    <location>
        <begin position="257"/>
        <end position="275"/>
    </location>
</feature>
<feature type="transmembrane region" description="Helical" evidence="7">
    <location>
        <begin position="173"/>
        <end position="194"/>
    </location>
</feature>
<evidence type="ECO:0000259" key="8">
    <source>
        <dbReference type="Pfam" id="PF00892"/>
    </source>
</evidence>
<feature type="transmembrane region" description="Helical" evidence="7">
    <location>
        <begin position="200"/>
        <end position="221"/>
    </location>
</feature>
<keyword evidence="6 7" id="KW-0472">Membrane</keyword>
<evidence type="ECO:0000256" key="5">
    <source>
        <dbReference type="ARBA" id="ARBA00022989"/>
    </source>
</evidence>
<proteinExistence type="inferred from homology"/>
<evidence type="ECO:0000256" key="6">
    <source>
        <dbReference type="ARBA" id="ARBA00023136"/>
    </source>
</evidence>
<accession>A0ABX8SJI1</accession>
<evidence type="ECO:0000256" key="7">
    <source>
        <dbReference type="SAM" id="Phobius"/>
    </source>
</evidence>
<feature type="domain" description="EamA" evidence="8">
    <location>
        <begin position="7"/>
        <end position="133"/>
    </location>
</feature>
<sequence length="290" mass="30632">MRLATGAILLVTAIWGSTFFIIKDAVSRVDPIDFLAVRFLVGALVPSLIFLGRLRRLSWRQWSIALGLGVLYGFAQIAQTTGLQTTAASASGFLTGVYVVLTPLILWALFRVRPHRVTWLAVALAMAGIAVLSLSGLTGIGRGEALTLLGAALYALHIVMLDRFSRAMDPVSLATVQLIGIAIICGGAALPTGIDFPPDGVVWAAVLYTAIAAGIVTMVLQTWAQRHIPPSRVVLLMAFEPVFATLFAVLFGGETLTLRFLLGGSMILAATLIGVRAGPGDRAEPLVAAD</sequence>
<keyword evidence="5 7" id="KW-1133">Transmembrane helix</keyword>
<dbReference type="EMBL" id="CP079216">
    <property type="protein sequence ID" value="QXT62595.1"/>
    <property type="molecule type" value="Genomic_DNA"/>
</dbReference>
<dbReference type="PANTHER" id="PTHR42920">
    <property type="entry name" value="OS03G0707200 PROTEIN-RELATED"/>
    <property type="match status" value="1"/>
</dbReference>
<evidence type="ECO:0000313" key="10">
    <source>
        <dbReference type="Proteomes" id="UP000824504"/>
    </source>
</evidence>
<keyword evidence="3" id="KW-1003">Cell membrane</keyword>
<keyword evidence="4 7" id="KW-0812">Transmembrane</keyword>
<feature type="transmembrane region" description="Helical" evidence="7">
    <location>
        <begin position="90"/>
        <end position="110"/>
    </location>
</feature>
<dbReference type="InterPro" id="IPR000620">
    <property type="entry name" value="EamA_dom"/>
</dbReference>
<organism evidence="9 10">
    <name type="scientific">Tessaracoccus palaemonis</name>
    <dbReference type="NCBI Taxonomy" id="2829499"/>
    <lineage>
        <taxon>Bacteria</taxon>
        <taxon>Bacillati</taxon>
        <taxon>Actinomycetota</taxon>
        <taxon>Actinomycetes</taxon>
        <taxon>Propionibacteriales</taxon>
        <taxon>Propionibacteriaceae</taxon>
        <taxon>Tessaracoccus</taxon>
    </lineage>
</organism>
<dbReference type="InterPro" id="IPR051258">
    <property type="entry name" value="Diverse_Substrate_Transporter"/>
</dbReference>
<evidence type="ECO:0000256" key="3">
    <source>
        <dbReference type="ARBA" id="ARBA00022475"/>
    </source>
</evidence>
<dbReference type="PANTHER" id="PTHR42920:SF5">
    <property type="entry name" value="EAMA DOMAIN-CONTAINING PROTEIN"/>
    <property type="match status" value="1"/>
</dbReference>
<comment type="similarity">
    <text evidence="2">Belongs to the EamA transporter family.</text>
</comment>
<feature type="transmembrane region" description="Helical" evidence="7">
    <location>
        <begin position="117"/>
        <end position="137"/>
    </location>
</feature>
<protein>
    <submittedName>
        <fullName evidence="9">DMT family transporter</fullName>
    </submittedName>
</protein>
<keyword evidence="10" id="KW-1185">Reference proteome</keyword>
<dbReference type="Proteomes" id="UP000824504">
    <property type="component" value="Chromosome"/>
</dbReference>
<feature type="transmembrane region" description="Helical" evidence="7">
    <location>
        <begin position="143"/>
        <end position="161"/>
    </location>
</feature>
<dbReference type="Pfam" id="PF00892">
    <property type="entry name" value="EamA"/>
    <property type="match status" value="2"/>
</dbReference>
<evidence type="ECO:0000256" key="2">
    <source>
        <dbReference type="ARBA" id="ARBA00007362"/>
    </source>
</evidence>
<comment type="subcellular location">
    <subcellularLocation>
        <location evidence="1">Cell membrane</location>
        <topology evidence="1">Multi-pass membrane protein</topology>
    </subcellularLocation>
</comment>
<feature type="transmembrane region" description="Helical" evidence="7">
    <location>
        <begin position="59"/>
        <end position="78"/>
    </location>
</feature>
<evidence type="ECO:0000256" key="1">
    <source>
        <dbReference type="ARBA" id="ARBA00004651"/>
    </source>
</evidence>
<dbReference type="RefSeq" id="WP_219081633.1">
    <property type="nucleotide sequence ID" value="NZ_CP079216.1"/>
</dbReference>